<dbReference type="PANTHER" id="PTHR11533">
    <property type="entry name" value="PROTEASE M1 ZINC METALLOPROTEASE"/>
    <property type="match status" value="1"/>
</dbReference>
<comment type="similarity">
    <text evidence="3">Belongs to the peptidase M1 family.</text>
</comment>
<dbReference type="EMBL" id="CP028130">
    <property type="protein sequence ID" value="AZZ55680.1"/>
    <property type="molecule type" value="Genomic_DNA"/>
</dbReference>
<dbReference type="Pfam" id="PF11838">
    <property type="entry name" value="ERAP1_C"/>
    <property type="match status" value="1"/>
</dbReference>
<dbReference type="GO" id="GO:0043171">
    <property type="term" value="P:peptide catabolic process"/>
    <property type="evidence" value="ECO:0007669"/>
    <property type="project" value="TreeGrafter"/>
</dbReference>
<dbReference type="GO" id="GO:0070006">
    <property type="term" value="F:metalloaminopeptidase activity"/>
    <property type="evidence" value="ECO:0007669"/>
    <property type="project" value="TreeGrafter"/>
</dbReference>
<proteinExistence type="inferred from homology"/>
<protein>
    <recommendedName>
        <fullName evidence="5">Aminopeptidase N</fullName>
        <ecNumber evidence="4">3.4.11.2</ecNumber>
    </recommendedName>
    <alternativeName>
        <fullName evidence="12">Alanine aminopeptidase</fullName>
    </alternativeName>
    <alternativeName>
        <fullName evidence="13">Lysyl aminopeptidase</fullName>
    </alternativeName>
</protein>
<evidence type="ECO:0000259" key="16">
    <source>
        <dbReference type="Pfam" id="PF17900"/>
    </source>
</evidence>
<keyword evidence="6 17" id="KW-0031">Aminopeptidase</keyword>
<dbReference type="PRINTS" id="PR00756">
    <property type="entry name" value="ALADIPTASE"/>
</dbReference>
<evidence type="ECO:0000256" key="6">
    <source>
        <dbReference type="ARBA" id="ARBA00022438"/>
    </source>
</evidence>
<name>A0AAD1EMF3_9MICO</name>
<dbReference type="EC" id="3.4.11.2" evidence="4"/>
<evidence type="ECO:0000256" key="2">
    <source>
        <dbReference type="ARBA" id="ARBA00001947"/>
    </source>
</evidence>
<sequence length="841" mass="92708">MTDAPPPLTRGEARERADLVHDVRYRIELDVSCGPDWFVSSCTISFSCRRPGEATFLEFRTDEVREVEVNGVPLAPETLTGGRLPLDNLREQNVVRVVGRCAYSRNGEGLHRVEDERGVTLYTQLQPAYAHHVFAAFDQPDLKARFQWTLRTPPAWTVVSNTPLANNDPRVRIFEPTPALPTSVVSIAAGDLAVTELDPIRSGARHLPLRIISRPDLHAFAPLEDLRSTVEQGIAYYEGRFGQPYPFTKLDLVFLPEFNAGAMENAAAIAFDEDEHLSPSAVSQAGRQSRAQVLLHELAHMWFGDLVTMRWWDDLWLNEAFAELLSYEALSEATAWRDGWVGFATMDKSWASWQDQYPTTHPIATAVETAVDAETSFDGITYAKGASVLRSLEALIGREAFNRALRTYFVRHAWGSAELADLVAAMQEQTSHDLDQWTGAWLHQAGIGTVRARRVTTDEGDVLQLDQAFPVSLTVRAPQSLTATAYRLDTGRLRPVRTEQLEIGAAAVHSAPLPPETAAVLLNGDDAAYLRLRLDERSIAALVPALSSVESALERAVTWNALWDATRDADLDLATFVHLFERNILHETSATLSALTYVLRPAFRELVPSTARRHTAQSGGDLLLRLVSAAPPDGDHRRQLAHAAADLCLSPAARAWAADLLDGGAGALSDDAELRWDVIVGLAAGSSDRDETARRVETERRSVPSALAAVRGRQALAAVAHPDAKADAWRAVDSGQLSNAESAWLIRGFRIAWDSALLDPFVDPFFERLPEIWRAGSFEIGRQMMKQLFPFGATDGHDVLARSRALLGRGVLPAPGTRLLIESIDDLERMIRVRRRTALAG</sequence>
<evidence type="ECO:0000256" key="1">
    <source>
        <dbReference type="ARBA" id="ARBA00000098"/>
    </source>
</evidence>
<gene>
    <name evidence="17" type="primary">pepN</name>
    <name evidence="17" type="ORF">C7V51_07110</name>
</gene>
<dbReference type="Pfam" id="PF17900">
    <property type="entry name" value="Peptidase_M1_N"/>
    <property type="match status" value="1"/>
</dbReference>
<dbReference type="GO" id="GO:0042277">
    <property type="term" value="F:peptide binding"/>
    <property type="evidence" value="ECO:0007669"/>
    <property type="project" value="TreeGrafter"/>
</dbReference>
<dbReference type="GO" id="GO:0005615">
    <property type="term" value="C:extracellular space"/>
    <property type="evidence" value="ECO:0007669"/>
    <property type="project" value="TreeGrafter"/>
</dbReference>
<dbReference type="InterPro" id="IPR024571">
    <property type="entry name" value="ERAP1-like_C_dom"/>
</dbReference>
<dbReference type="NCBIfam" id="TIGR02412">
    <property type="entry name" value="pepN_strep_liv"/>
    <property type="match status" value="1"/>
</dbReference>
<feature type="domain" description="ERAP1-like C-terminal" evidence="15">
    <location>
        <begin position="520"/>
        <end position="828"/>
    </location>
</feature>
<accession>A0AAD1EMF3</accession>
<comment type="cofactor">
    <cofactor evidence="2">
        <name>Zn(2+)</name>
        <dbReference type="ChEBI" id="CHEBI:29105"/>
    </cofactor>
</comment>
<dbReference type="Proteomes" id="UP000283946">
    <property type="component" value="Chromosome"/>
</dbReference>
<dbReference type="CDD" id="cd09602">
    <property type="entry name" value="M1_APN"/>
    <property type="match status" value="1"/>
</dbReference>
<evidence type="ECO:0000256" key="3">
    <source>
        <dbReference type="ARBA" id="ARBA00010136"/>
    </source>
</evidence>
<feature type="domain" description="Aminopeptidase N-like N-terminal" evidence="16">
    <location>
        <begin position="114"/>
        <end position="183"/>
    </location>
</feature>
<evidence type="ECO:0000256" key="13">
    <source>
        <dbReference type="ARBA" id="ARBA00031533"/>
    </source>
</evidence>
<evidence type="ECO:0000256" key="10">
    <source>
        <dbReference type="ARBA" id="ARBA00022833"/>
    </source>
</evidence>
<dbReference type="Gene3D" id="1.10.390.10">
    <property type="entry name" value="Neutral Protease Domain 2"/>
    <property type="match status" value="1"/>
</dbReference>
<dbReference type="InterPro" id="IPR014782">
    <property type="entry name" value="Peptidase_M1_dom"/>
</dbReference>
<dbReference type="GO" id="GO:0006508">
    <property type="term" value="P:proteolysis"/>
    <property type="evidence" value="ECO:0007669"/>
    <property type="project" value="UniProtKB-KW"/>
</dbReference>
<dbReference type="SUPFAM" id="SSF63737">
    <property type="entry name" value="Leukotriene A4 hydrolase N-terminal domain"/>
    <property type="match status" value="1"/>
</dbReference>
<dbReference type="Gene3D" id="2.60.40.1730">
    <property type="entry name" value="tricorn interacting facor f3 domain"/>
    <property type="match status" value="1"/>
</dbReference>
<keyword evidence="9" id="KW-0378">Hydrolase</keyword>
<dbReference type="FunFam" id="1.10.390.10:FF:000006">
    <property type="entry name" value="Puromycin-sensitive aminopeptidase"/>
    <property type="match status" value="1"/>
</dbReference>
<organism evidence="17 18">
    <name type="scientific">Rathayibacter iranicus</name>
    <dbReference type="NCBI Taxonomy" id="59737"/>
    <lineage>
        <taxon>Bacteria</taxon>
        <taxon>Bacillati</taxon>
        <taxon>Actinomycetota</taxon>
        <taxon>Actinomycetes</taxon>
        <taxon>Micrococcales</taxon>
        <taxon>Microbacteriaceae</taxon>
        <taxon>Rathayibacter</taxon>
    </lineage>
</organism>
<reference evidence="17 18" key="1">
    <citation type="submission" date="2018-03" db="EMBL/GenBank/DDBJ databases">
        <title>Bacteriophage NCPPB3778 and a type I-E CRISPR drive the evolution of the US Biological Select Agent, Rathayibacter toxicus.</title>
        <authorList>
            <person name="Davis E.W.II."/>
            <person name="Tabima J.F."/>
            <person name="Weisberg A.J."/>
            <person name="Dantas Lopes L."/>
            <person name="Wiseman M.S."/>
            <person name="Wiseman M.S."/>
            <person name="Pupko T."/>
            <person name="Belcher M.S."/>
            <person name="Sechler A.J."/>
            <person name="Tancos M.A."/>
            <person name="Schroeder B.K."/>
            <person name="Murray T.D."/>
            <person name="Luster D.G."/>
            <person name="Schneider W.L."/>
            <person name="Rogers E."/>
            <person name="Andreote F.D."/>
            <person name="Grunwald N.J."/>
            <person name="Putnam M.L."/>
            <person name="Chang J.H."/>
        </authorList>
    </citation>
    <scope>NUCLEOTIDE SEQUENCE [LARGE SCALE GENOMIC DNA]</scope>
    <source>
        <strain evidence="17 18">NCCPB 2253</strain>
    </source>
</reference>
<evidence type="ECO:0000256" key="11">
    <source>
        <dbReference type="ARBA" id="ARBA00023049"/>
    </source>
</evidence>
<evidence type="ECO:0000259" key="14">
    <source>
        <dbReference type="Pfam" id="PF01433"/>
    </source>
</evidence>
<dbReference type="InterPro" id="IPR012778">
    <property type="entry name" value="Pept_M1_aminopeptidase"/>
</dbReference>
<keyword evidence="10" id="KW-0862">Zinc</keyword>
<evidence type="ECO:0000313" key="17">
    <source>
        <dbReference type="EMBL" id="AZZ55680.1"/>
    </source>
</evidence>
<evidence type="ECO:0000256" key="5">
    <source>
        <dbReference type="ARBA" id="ARBA00015611"/>
    </source>
</evidence>
<dbReference type="Pfam" id="PF01433">
    <property type="entry name" value="Peptidase_M1"/>
    <property type="match status" value="1"/>
</dbReference>
<dbReference type="InterPro" id="IPR042097">
    <property type="entry name" value="Aminopeptidase_N-like_N_sf"/>
</dbReference>
<dbReference type="PANTHER" id="PTHR11533:SF174">
    <property type="entry name" value="PUROMYCIN-SENSITIVE AMINOPEPTIDASE-RELATED"/>
    <property type="match status" value="1"/>
</dbReference>
<dbReference type="AlphaFoldDB" id="A0AAD1EMF3"/>
<dbReference type="SUPFAM" id="SSF55486">
    <property type="entry name" value="Metalloproteases ('zincins'), catalytic domain"/>
    <property type="match status" value="1"/>
</dbReference>
<dbReference type="GO" id="GO:0016020">
    <property type="term" value="C:membrane"/>
    <property type="evidence" value="ECO:0007669"/>
    <property type="project" value="TreeGrafter"/>
</dbReference>
<dbReference type="InterPro" id="IPR050344">
    <property type="entry name" value="Peptidase_M1_aminopeptidases"/>
</dbReference>
<comment type="catalytic activity">
    <reaction evidence="1">
        <text>Release of an N-terminal amino acid, Xaa-|-Yaa- from a peptide, amide or arylamide. Xaa is preferably Ala, but may be most amino acids including Pro (slow action). When a terminal hydrophobic residue is followed by a prolyl residue, the two may be released as an intact Xaa-Pro dipeptide.</text>
        <dbReference type="EC" id="3.4.11.2"/>
    </reaction>
</comment>
<keyword evidence="8" id="KW-0479">Metal-binding</keyword>
<evidence type="ECO:0000256" key="8">
    <source>
        <dbReference type="ARBA" id="ARBA00022723"/>
    </source>
</evidence>
<dbReference type="KEGG" id="ria:C7V51_07110"/>
<evidence type="ECO:0000313" key="18">
    <source>
        <dbReference type="Proteomes" id="UP000283946"/>
    </source>
</evidence>
<dbReference type="GO" id="GO:0005737">
    <property type="term" value="C:cytoplasm"/>
    <property type="evidence" value="ECO:0007669"/>
    <property type="project" value="TreeGrafter"/>
</dbReference>
<feature type="domain" description="Peptidase M1 membrane alanine aminopeptidase" evidence="14">
    <location>
        <begin position="231"/>
        <end position="441"/>
    </location>
</feature>
<evidence type="ECO:0000256" key="9">
    <source>
        <dbReference type="ARBA" id="ARBA00022801"/>
    </source>
</evidence>
<evidence type="ECO:0000256" key="7">
    <source>
        <dbReference type="ARBA" id="ARBA00022670"/>
    </source>
</evidence>
<keyword evidence="11" id="KW-0482">Metalloprotease</keyword>
<evidence type="ECO:0000256" key="4">
    <source>
        <dbReference type="ARBA" id="ARBA00012564"/>
    </source>
</evidence>
<dbReference type="GO" id="GO:0016285">
    <property type="term" value="F:alanyl aminopeptidase activity"/>
    <property type="evidence" value="ECO:0007669"/>
    <property type="project" value="UniProtKB-EC"/>
</dbReference>
<dbReference type="RefSeq" id="WP_104264313.1">
    <property type="nucleotide sequence ID" value="NZ_CP028130.1"/>
</dbReference>
<evidence type="ECO:0000259" key="15">
    <source>
        <dbReference type="Pfam" id="PF11838"/>
    </source>
</evidence>
<dbReference type="InterPro" id="IPR027268">
    <property type="entry name" value="Peptidase_M4/M1_CTD_sf"/>
</dbReference>
<dbReference type="InterPro" id="IPR045357">
    <property type="entry name" value="Aminopeptidase_N-like_N"/>
</dbReference>
<evidence type="ECO:0000256" key="12">
    <source>
        <dbReference type="ARBA" id="ARBA00029811"/>
    </source>
</evidence>
<dbReference type="InterPro" id="IPR001930">
    <property type="entry name" value="Peptidase_M1"/>
</dbReference>
<dbReference type="GO" id="GO:0008270">
    <property type="term" value="F:zinc ion binding"/>
    <property type="evidence" value="ECO:0007669"/>
    <property type="project" value="InterPro"/>
</dbReference>
<keyword evidence="7" id="KW-0645">Protease</keyword>